<evidence type="ECO:0000313" key="1">
    <source>
        <dbReference type="EMBL" id="NMC61990.1"/>
    </source>
</evidence>
<protein>
    <submittedName>
        <fullName evidence="1">Uncharacterized protein</fullName>
    </submittedName>
</protein>
<gene>
    <name evidence="1" type="ORF">GYA55_02350</name>
</gene>
<name>A0A7X9IIV2_9DELT</name>
<reference evidence="1 2" key="1">
    <citation type="journal article" date="2020" name="Biotechnol. Biofuels">
        <title>New insights from the biogas microbiome by comprehensive genome-resolved metagenomics of nearly 1600 species originating from multiple anaerobic digesters.</title>
        <authorList>
            <person name="Campanaro S."/>
            <person name="Treu L."/>
            <person name="Rodriguez-R L.M."/>
            <person name="Kovalovszki A."/>
            <person name="Ziels R.M."/>
            <person name="Maus I."/>
            <person name="Zhu X."/>
            <person name="Kougias P.G."/>
            <person name="Basile A."/>
            <person name="Luo G."/>
            <person name="Schluter A."/>
            <person name="Konstantinidis K.T."/>
            <person name="Angelidaki I."/>
        </authorList>
    </citation>
    <scope>NUCLEOTIDE SEQUENCE [LARGE SCALE GENOMIC DNA]</scope>
    <source>
        <strain evidence="1">AS27yjCOA_65</strain>
    </source>
</reference>
<organism evidence="1 2">
    <name type="scientific">SAR324 cluster bacterium</name>
    <dbReference type="NCBI Taxonomy" id="2024889"/>
    <lineage>
        <taxon>Bacteria</taxon>
        <taxon>Deltaproteobacteria</taxon>
        <taxon>SAR324 cluster</taxon>
    </lineage>
</organism>
<evidence type="ECO:0000313" key="2">
    <source>
        <dbReference type="Proteomes" id="UP000524246"/>
    </source>
</evidence>
<comment type="caution">
    <text evidence="1">The sequence shown here is derived from an EMBL/GenBank/DDBJ whole genome shotgun (WGS) entry which is preliminary data.</text>
</comment>
<dbReference type="EMBL" id="JAAZON010000096">
    <property type="protein sequence ID" value="NMC61990.1"/>
    <property type="molecule type" value="Genomic_DNA"/>
</dbReference>
<dbReference type="Proteomes" id="UP000524246">
    <property type="component" value="Unassembled WGS sequence"/>
</dbReference>
<sequence>MGTGLPIVHFAKIDNDPAATYLLDYNNSLVIDEKERLENSAANFIEFCIINKRKRIKYDVVGETFKKNTSKYNARIIKNFIYSI</sequence>
<accession>A0A7X9IIV2</accession>
<dbReference type="AlphaFoldDB" id="A0A7X9IIV2"/>
<proteinExistence type="predicted"/>